<dbReference type="OrthoDB" id="436852at2759"/>
<name>A0A6A6BGL9_9PEZI</name>
<feature type="compositionally biased region" description="Polar residues" evidence="1">
    <location>
        <begin position="14"/>
        <end position="32"/>
    </location>
</feature>
<evidence type="ECO:0000256" key="1">
    <source>
        <dbReference type="SAM" id="MobiDB-lite"/>
    </source>
</evidence>
<dbReference type="RefSeq" id="XP_033397393.1">
    <property type="nucleotide sequence ID" value="XM_033544457.1"/>
</dbReference>
<dbReference type="GeneID" id="54301953"/>
<feature type="compositionally biased region" description="Polar residues" evidence="1">
    <location>
        <begin position="224"/>
        <end position="235"/>
    </location>
</feature>
<feature type="compositionally biased region" description="Polar residues" evidence="1">
    <location>
        <begin position="75"/>
        <end position="88"/>
    </location>
</feature>
<dbReference type="Proteomes" id="UP000799438">
    <property type="component" value="Unassembled WGS sequence"/>
</dbReference>
<feature type="compositionally biased region" description="Polar residues" evidence="1">
    <location>
        <begin position="99"/>
        <end position="117"/>
    </location>
</feature>
<organism evidence="2 3">
    <name type="scientific">Aplosporella prunicola CBS 121167</name>
    <dbReference type="NCBI Taxonomy" id="1176127"/>
    <lineage>
        <taxon>Eukaryota</taxon>
        <taxon>Fungi</taxon>
        <taxon>Dikarya</taxon>
        <taxon>Ascomycota</taxon>
        <taxon>Pezizomycotina</taxon>
        <taxon>Dothideomycetes</taxon>
        <taxon>Dothideomycetes incertae sedis</taxon>
        <taxon>Botryosphaeriales</taxon>
        <taxon>Aplosporellaceae</taxon>
        <taxon>Aplosporella</taxon>
    </lineage>
</organism>
<protein>
    <submittedName>
        <fullName evidence="2">Uncharacterized protein</fullName>
    </submittedName>
</protein>
<gene>
    <name evidence="2" type="ORF">K452DRAFT_32201</name>
</gene>
<evidence type="ECO:0000313" key="3">
    <source>
        <dbReference type="Proteomes" id="UP000799438"/>
    </source>
</evidence>
<evidence type="ECO:0000313" key="2">
    <source>
        <dbReference type="EMBL" id="KAF2141681.1"/>
    </source>
</evidence>
<feature type="compositionally biased region" description="Low complexity" evidence="1">
    <location>
        <begin position="35"/>
        <end position="50"/>
    </location>
</feature>
<proteinExistence type="predicted"/>
<keyword evidence="3" id="KW-1185">Reference proteome</keyword>
<feature type="region of interest" description="Disordered" evidence="1">
    <location>
        <begin position="1"/>
        <end position="127"/>
    </location>
</feature>
<feature type="compositionally biased region" description="Basic and acidic residues" evidence="1">
    <location>
        <begin position="1"/>
        <end position="13"/>
    </location>
</feature>
<feature type="region of interest" description="Disordered" evidence="1">
    <location>
        <begin position="184"/>
        <end position="262"/>
    </location>
</feature>
<dbReference type="EMBL" id="ML995486">
    <property type="protein sequence ID" value="KAF2141681.1"/>
    <property type="molecule type" value="Genomic_DNA"/>
</dbReference>
<sequence>MPKADRTNPDTEHANSSQQSVHPSTQLLQSGAKTLLGTGLPNLPHLPLGPKAGFLRGSVHAPKLPNPPHGHKGANESTTPSITASNTVRGPGLLFASTAVPSQSKSRASASNNSLLGQTYKPPSKEKIAKRGAVKIVSAMPTGEGIDSAISANPAASLASPIVQSCTPPVSEDISHHAKDVKMAKESEDSVHHRVTEENGTKTEKELPVREAKETAKSGVAGTSFISRNSNVTQDQNHKPSQPDVRSMPSTPSSTDHAEELKRFFVNANRRLCLSNLPAATTEADIRELLQKKANTDDKSM</sequence>
<accession>A0A6A6BGL9</accession>
<dbReference type="AlphaFoldDB" id="A0A6A6BGL9"/>
<reference evidence="2" key="1">
    <citation type="journal article" date="2020" name="Stud. Mycol.">
        <title>101 Dothideomycetes genomes: a test case for predicting lifestyles and emergence of pathogens.</title>
        <authorList>
            <person name="Haridas S."/>
            <person name="Albert R."/>
            <person name="Binder M."/>
            <person name="Bloem J."/>
            <person name="Labutti K."/>
            <person name="Salamov A."/>
            <person name="Andreopoulos B."/>
            <person name="Baker S."/>
            <person name="Barry K."/>
            <person name="Bills G."/>
            <person name="Bluhm B."/>
            <person name="Cannon C."/>
            <person name="Castanera R."/>
            <person name="Culley D."/>
            <person name="Daum C."/>
            <person name="Ezra D."/>
            <person name="Gonzalez J."/>
            <person name="Henrissat B."/>
            <person name="Kuo A."/>
            <person name="Liang C."/>
            <person name="Lipzen A."/>
            <person name="Lutzoni F."/>
            <person name="Magnuson J."/>
            <person name="Mondo S."/>
            <person name="Nolan M."/>
            <person name="Ohm R."/>
            <person name="Pangilinan J."/>
            <person name="Park H.-J."/>
            <person name="Ramirez L."/>
            <person name="Alfaro M."/>
            <person name="Sun H."/>
            <person name="Tritt A."/>
            <person name="Yoshinaga Y."/>
            <person name="Zwiers L.-H."/>
            <person name="Turgeon B."/>
            <person name="Goodwin S."/>
            <person name="Spatafora J."/>
            <person name="Crous P."/>
            <person name="Grigoriev I."/>
        </authorList>
    </citation>
    <scope>NUCLEOTIDE SEQUENCE</scope>
    <source>
        <strain evidence="2">CBS 121167</strain>
    </source>
</reference>
<feature type="compositionally biased region" description="Basic and acidic residues" evidence="1">
    <location>
        <begin position="184"/>
        <end position="216"/>
    </location>
</feature>